<protein>
    <submittedName>
        <fullName evidence="2">Two-component response regulator</fullName>
    </submittedName>
</protein>
<evidence type="ECO:0000313" key="2">
    <source>
        <dbReference type="EMBL" id="KKR50615.1"/>
    </source>
</evidence>
<reference evidence="2 3" key="1">
    <citation type="journal article" date="2015" name="Nature">
        <title>rRNA introns, odd ribosomes, and small enigmatic genomes across a large radiation of phyla.</title>
        <authorList>
            <person name="Brown C.T."/>
            <person name="Hug L.A."/>
            <person name="Thomas B.C."/>
            <person name="Sharon I."/>
            <person name="Castelle C.J."/>
            <person name="Singh A."/>
            <person name="Wilkins M.J."/>
            <person name="Williams K.H."/>
            <person name="Banfield J.F."/>
        </authorList>
    </citation>
    <scope>NUCLEOTIDE SEQUENCE [LARGE SCALE GENOMIC DNA]</scope>
</reference>
<dbReference type="GO" id="GO:0008757">
    <property type="term" value="F:S-adenosylmethionine-dependent methyltransferase activity"/>
    <property type="evidence" value="ECO:0007669"/>
    <property type="project" value="InterPro"/>
</dbReference>
<dbReference type="SUPFAM" id="SSF53335">
    <property type="entry name" value="S-adenosyl-L-methionine-dependent methyltransferases"/>
    <property type="match status" value="1"/>
</dbReference>
<feature type="domain" description="Methyltransferase type 11" evidence="1">
    <location>
        <begin position="44"/>
        <end position="130"/>
    </location>
</feature>
<dbReference type="CDD" id="cd02440">
    <property type="entry name" value="AdoMet_MTases"/>
    <property type="match status" value="1"/>
</dbReference>
<dbReference type="PANTHER" id="PTHR43591">
    <property type="entry name" value="METHYLTRANSFERASE"/>
    <property type="match status" value="1"/>
</dbReference>
<comment type="caution">
    <text evidence="2">The sequence shown here is derived from an EMBL/GenBank/DDBJ whole genome shotgun (WGS) entry which is preliminary data.</text>
</comment>
<accession>A0A0G0TUB8</accession>
<evidence type="ECO:0000259" key="1">
    <source>
        <dbReference type="Pfam" id="PF08241"/>
    </source>
</evidence>
<evidence type="ECO:0000313" key="3">
    <source>
        <dbReference type="Proteomes" id="UP000034531"/>
    </source>
</evidence>
<proteinExistence type="predicted"/>
<dbReference type="AlphaFoldDB" id="A0A0G0TUB8"/>
<dbReference type="Gene3D" id="3.40.50.150">
    <property type="entry name" value="Vaccinia Virus protein VP39"/>
    <property type="match status" value="1"/>
</dbReference>
<dbReference type="InterPro" id="IPR013216">
    <property type="entry name" value="Methyltransf_11"/>
</dbReference>
<sequence length="229" mass="26708">MFKNNQITGTENRSLEDLIRGHDDRFEKIIQEIKSNINNKSKILDIGCGQAKVWQLFPKTDVIGLDISKKNLSTAKKYIKPIYGNATKLPFKNNFFDFILASEVLEHIYETNLVLKEINRVLKKKGKLVVTFPNTSSIQFRLSLCLWGRNPTLNYPHNVNHIRFFNIEDIKLMLKTTNLKVKKIRGCNFLSFHKVNFKFYIPIPRYIRYFGGDLFPSLSLGCIMMLEKQ</sequence>
<dbReference type="Proteomes" id="UP000034531">
    <property type="component" value="Unassembled WGS sequence"/>
</dbReference>
<gene>
    <name evidence="2" type="ORF">UT84_C0009G0002</name>
</gene>
<organism evidence="2 3">
    <name type="scientific">Candidatus Curtissbacteria bacterium GW2011_GWA1_40_16</name>
    <dbReference type="NCBI Taxonomy" id="1618405"/>
    <lineage>
        <taxon>Bacteria</taxon>
        <taxon>Candidatus Curtissiibacteriota</taxon>
    </lineage>
</organism>
<dbReference type="EMBL" id="LBYI01000009">
    <property type="protein sequence ID" value="KKR50615.1"/>
    <property type="molecule type" value="Genomic_DNA"/>
</dbReference>
<dbReference type="Pfam" id="PF08241">
    <property type="entry name" value="Methyltransf_11"/>
    <property type="match status" value="1"/>
</dbReference>
<name>A0A0G0TUB8_9BACT</name>
<dbReference type="InterPro" id="IPR029063">
    <property type="entry name" value="SAM-dependent_MTases_sf"/>
</dbReference>